<proteinExistence type="predicted"/>
<reference evidence="3" key="1">
    <citation type="submission" date="2015-01" db="EMBL/GenBank/DDBJ databases">
        <title>Flavisolibacter sp./LCS9/ whole genome sequencing.</title>
        <authorList>
            <person name="Kim M.K."/>
            <person name="Srinivasan S."/>
            <person name="Lee J.-J."/>
        </authorList>
    </citation>
    <scope>NUCLEOTIDE SEQUENCE [LARGE SCALE GENOMIC DNA]</scope>
    <source>
        <strain evidence="3">LCS9</strain>
    </source>
</reference>
<dbReference type="Proteomes" id="UP000077177">
    <property type="component" value="Chromosome"/>
</dbReference>
<accession>A0A172U247</accession>
<organism evidence="2 3">
    <name type="scientific">Flavisolibacter tropicus</name>
    <dbReference type="NCBI Taxonomy" id="1492898"/>
    <lineage>
        <taxon>Bacteria</taxon>
        <taxon>Pseudomonadati</taxon>
        <taxon>Bacteroidota</taxon>
        <taxon>Chitinophagia</taxon>
        <taxon>Chitinophagales</taxon>
        <taxon>Chitinophagaceae</taxon>
        <taxon>Flavisolibacter</taxon>
    </lineage>
</organism>
<dbReference type="EMBL" id="CP011390">
    <property type="protein sequence ID" value="ANE53238.1"/>
    <property type="molecule type" value="Genomic_DNA"/>
</dbReference>
<evidence type="ECO:0000313" key="3">
    <source>
        <dbReference type="Proteomes" id="UP000077177"/>
    </source>
</evidence>
<dbReference type="Pfam" id="PF13524">
    <property type="entry name" value="Glyco_trans_1_2"/>
    <property type="match status" value="1"/>
</dbReference>
<keyword evidence="3" id="KW-1185">Reference proteome</keyword>
<dbReference type="STRING" id="1492898.SY85_00795"/>
<evidence type="ECO:0000313" key="2">
    <source>
        <dbReference type="EMBL" id="ANE53238.1"/>
    </source>
</evidence>
<dbReference type="AlphaFoldDB" id="A0A172U247"/>
<reference evidence="2 3" key="2">
    <citation type="journal article" date="2016" name="Int. J. Syst. Evol. Microbiol.">
        <title>Flavisolibacter tropicus sp. nov., isolated from tropical soil.</title>
        <authorList>
            <person name="Lee J.J."/>
            <person name="Kang M.S."/>
            <person name="Kim G.S."/>
            <person name="Lee C.S."/>
            <person name="Lim S."/>
            <person name="Lee J."/>
            <person name="Roh S.H."/>
            <person name="Kang H."/>
            <person name="Ha J.M."/>
            <person name="Bae S."/>
            <person name="Jung H.Y."/>
            <person name="Kim M.K."/>
        </authorList>
    </citation>
    <scope>NUCLEOTIDE SEQUENCE [LARGE SCALE GENOMIC DNA]</scope>
    <source>
        <strain evidence="2 3">LCS9</strain>
    </source>
</reference>
<feature type="domain" description="Spore protein YkvP/CgeB glycosyl transferase-like" evidence="1">
    <location>
        <begin position="199"/>
        <end position="301"/>
    </location>
</feature>
<protein>
    <recommendedName>
        <fullName evidence="1">Spore protein YkvP/CgeB glycosyl transferase-like domain-containing protein</fullName>
    </recommendedName>
</protein>
<dbReference type="KEGG" id="fla:SY85_00795"/>
<evidence type="ECO:0000259" key="1">
    <source>
        <dbReference type="Pfam" id="PF13524"/>
    </source>
</evidence>
<name>A0A172U247_9BACT</name>
<sequence>MNVLSKPRLVYFQWNHSALPSFLKLHMQLHVKCLSEFFDVVLINQDCDYGQVCDKFQPDLTLFESGYRTSISKRLTIKNTSSHSHIPKLGLHNGDSWCECRTGFISDMDYWGIETYFSICTTTAEHTPALAENLFVWPNFIDSDVFHDYDQPKVVPVLFNGFINPLYPWRQKIYKVISNCYPSLIFPHFGYDTHSPIMIHGEEYARTINASWFVPACGTLAKEVVRKHFEIPGSKSCLITERTPSVEAAGFVDMENCVFADENDVLDKLDYLFQNKVELERIIHSGYELVQTKHTLKQRSQIFQWFNLYKSLKSNEKIVQLGPFEPFVTVQSSKAIKNLHVICNGLNIELLRAGDEKLWACKYDEAELCFLKCLNYIHWMPEPKLKLAICGLFKGKPESAFQLISDTTINILRDYRAVDPDPIEWAYLIITLICQGKFNEAIIRANQFPSLSHPELDRVRWVINSLEDCSYSIQSQQNPLIKCRNSVHQLPLLSLTDWIENLCKMLVACQQFNLAERVNNLIEFKEDSVKELKKKTIINAGGHGNRLLFIRIQWLNLLSFIFQRLHIPNPRPGLPPTSEFDYFVRLGRCFKINSIKALIIKYYLRFKRFVISPNTKSVVKTEVGDLCQLVKLLFQHESVRKIVIIGASCVELIEKVMCELESTNTYQVYCIYNSNGQLLNIKNSDTESNSSTNDMTFKSFTTDLSPEVSRIIKKIKKENSINAFDLTLIDNSDWNTLVDFNEILGANFIFINKINSYQNFSNKAKLLLDKSYTIMDQGFFGSDGYALFKMRGSLKQHTALIDSSKEKVQV</sequence>
<dbReference type="OrthoDB" id="5121913at2"/>
<gene>
    <name evidence="2" type="ORF">SY85_00795</name>
</gene>
<dbReference type="InterPro" id="IPR055259">
    <property type="entry name" value="YkvP/CgeB_Glyco_trans-like"/>
</dbReference>